<protein>
    <recommendedName>
        <fullName evidence="6">Enoyl-CoA hydratase domain-containing protein 3, mitochondrial</fullName>
    </recommendedName>
</protein>
<dbReference type="InterPro" id="IPR001753">
    <property type="entry name" value="Enoyl-CoA_hydra/iso"/>
</dbReference>
<dbReference type="Pfam" id="PF00378">
    <property type="entry name" value="ECH_1"/>
    <property type="match status" value="1"/>
</dbReference>
<dbReference type="SUPFAM" id="SSF52096">
    <property type="entry name" value="ClpP/crotonase"/>
    <property type="match status" value="1"/>
</dbReference>
<dbReference type="InterPro" id="IPR014748">
    <property type="entry name" value="Enoyl-CoA_hydra_C"/>
</dbReference>
<sequence length="261" mass="28288">MNDEAPILLREDRESVAWLTLNRPRAYNALSIGLMTALQAELESIGENADIRAVVIGAAGRGFCAGHDLKELRANPSRQFYESVFAHCSKLMLTITRMPQPVIARVHGIATAAGCQLVATCDLAVAADDTRFGTPGVNIGLFCSTPMVALSRNVGRKQAMQMLLTGETVDCATALSFGLINEAVPADNLDRSVEALAAAIKSKSSHVLKIGKKAFYRQAEMGLEEAYRFTGQVMVENMMARDAEEGIDAFIEKRPPVWQDA</sequence>
<accession>A0A839SW74</accession>
<reference evidence="7 8" key="1">
    <citation type="submission" date="2020-08" db="EMBL/GenBank/DDBJ databases">
        <title>Genomic Encyclopedia of Type Strains, Phase III (KMG-III): the genomes of soil and plant-associated and newly described type strains.</title>
        <authorList>
            <person name="Whitman W."/>
        </authorList>
    </citation>
    <scope>NUCLEOTIDE SEQUENCE [LARGE SCALE GENOMIC DNA]</scope>
    <source>
        <strain evidence="7 8">CECT 8803</strain>
    </source>
</reference>
<dbReference type="Gene3D" id="3.90.226.10">
    <property type="entry name" value="2-enoyl-CoA Hydratase, Chain A, domain 1"/>
    <property type="match status" value="1"/>
</dbReference>
<organism evidence="7 8">
    <name type="scientific">Limibacillus halophilus</name>
    <dbReference type="NCBI Taxonomy" id="1579333"/>
    <lineage>
        <taxon>Bacteria</taxon>
        <taxon>Pseudomonadati</taxon>
        <taxon>Pseudomonadota</taxon>
        <taxon>Alphaproteobacteria</taxon>
        <taxon>Rhodospirillales</taxon>
        <taxon>Rhodovibrionaceae</taxon>
        <taxon>Limibacillus</taxon>
    </lineage>
</organism>
<keyword evidence="3" id="KW-0809">Transit peptide</keyword>
<dbReference type="NCBIfam" id="NF006008">
    <property type="entry name" value="PRK08139.1"/>
    <property type="match status" value="1"/>
</dbReference>
<evidence type="ECO:0000256" key="6">
    <source>
        <dbReference type="ARBA" id="ARBA00040545"/>
    </source>
</evidence>
<evidence type="ECO:0000256" key="4">
    <source>
        <dbReference type="ARBA" id="ARBA00023098"/>
    </source>
</evidence>
<dbReference type="PANTHER" id="PTHR43602:SF1">
    <property type="entry name" value="ENOYL-COA HYDRATASE DOMAIN-CONTAINING PROTEIN 3, MITOCHONDRIAL"/>
    <property type="match status" value="1"/>
</dbReference>
<dbReference type="AlphaFoldDB" id="A0A839SW74"/>
<dbReference type="EMBL" id="JACHXA010000005">
    <property type="protein sequence ID" value="MBB3065756.1"/>
    <property type="molecule type" value="Genomic_DNA"/>
</dbReference>
<evidence type="ECO:0000256" key="1">
    <source>
        <dbReference type="ARBA" id="ARBA00005254"/>
    </source>
</evidence>
<dbReference type="InterPro" id="IPR029045">
    <property type="entry name" value="ClpP/crotonase-like_dom_sf"/>
</dbReference>
<evidence type="ECO:0000256" key="3">
    <source>
        <dbReference type="ARBA" id="ARBA00022946"/>
    </source>
</evidence>
<dbReference type="PANTHER" id="PTHR43602">
    <property type="match status" value="1"/>
</dbReference>
<evidence type="ECO:0000313" key="8">
    <source>
        <dbReference type="Proteomes" id="UP000581135"/>
    </source>
</evidence>
<keyword evidence="2" id="KW-0276">Fatty acid metabolism</keyword>
<dbReference type="GO" id="GO:0006631">
    <property type="term" value="P:fatty acid metabolic process"/>
    <property type="evidence" value="ECO:0007669"/>
    <property type="project" value="UniProtKB-KW"/>
</dbReference>
<keyword evidence="8" id="KW-1185">Reference proteome</keyword>
<dbReference type="Proteomes" id="UP000581135">
    <property type="component" value="Unassembled WGS sequence"/>
</dbReference>
<dbReference type="GO" id="GO:0016836">
    <property type="term" value="F:hydro-lyase activity"/>
    <property type="evidence" value="ECO:0007669"/>
    <property type="project" value="TreeGrafter"/>
</dbReference>
<dbReference type="InterPro" id="IPR052377">
    <property type="entry name" value="Mitochondrial_ECH-domain"/>
</dbReference>
<dbReference type="CDD" id="cd06558">
    <property type="entry name" value="crotonase-like"/>
    <property type="match status" value="1"/>
</dbReference>
<gene>
    <name evidence="7" type="ORF">FHR98_002052</name>
</gene>
<keyword evidence="4" id="KW-0443">Lipid metabolism</keyword>
<evidence type="ECO:0000256" key="5">
    <source>
        <dbReference type="ARBA" id="ARBA00037410"/>
    </source>
</evidence>
<comment type="caution">
    <text evidence="7">The sequence shown here is derived from an EMBL/GenBank/DDBJ whole genome shotgun (WGS) entry which is preliminary data.</text>
</comment>
<comment type="similarity">
    <text evidence="1">Belongs to the enoyl-CoA hydratase/isomerase family.</text>
</comment>
<evidence type="ECO:0000256" key="2">
    <source>
        <dbReference type="ARBA" id="ARBA00022832"/>
    </source>
</evidence>
<evidence type="ECO:0000313" key="7">
    <source>
        <dbReference type="EMBL" id="MBB3065756.1"/>
    </source>
</evidence>
<proteinExistence type="inferred from homology"/>
<dbReference type="RefSeq" id="WP_183416582.1">
    <property type="nucleotide sequence ID" value="NZ_JACHXA010000005.1"/>
</dbReference>
<comment type="function">
    <text evidence="5">May play a role in fatty acid biosynthesis and insulin sensitivity.</text>
</comment>
<name>A0A839SW74_9PROT</name>
<dbReference type="Gene3D" id="1.10.12.10">
    <property type="entry name" value="Lyase 2-enoyl-coa Hydratase, Chain A, domain 2"/>
    <property type="match status" value="1"/>
</dbReference>